<proteinExistence type="predicted"/>
<dbReference type="Gene3D" id="3.40.50.150">
    <property type="entry name" value="Vaccinia Virus protein VP39"/>
    <property type="match status" value="1"/>
</dbReference>
<dbReference type="EMBL" id="KE356560">
    <property type="protein sequence ID" value="ERG91160.1"/>
    <property type="molecule type" value="Genomic_DNA"/>
</dbReference>
<evidence type="ECO:0000313" key="2">
    <source>
        <dbReference type="Proteomes" id="UP000030649"/>
    </source>
</evidence>
<dbReference type="InterPro" id="IPR029063">
    <property type="entry name" value="SAM-dependent_MTases_sf"/>
</dbReference>
<dbReference type="Proteomes" id="UP000030649">
    <property type="component" value="Unassembled WGS sequence"/>
</dbReference>
<dbReference type="AlphaFoldDB" id="U1N3N7"/>
<organism evidence="1 2">
    <name type="scientific">Haloquadratum walsbyi J07HQW1</name>
    <dbReference type="NCBI Taxonomy" id="1238424"/>
    <lineage>
        <taxon>Archaea</taxon>
        <taxon>Methanobacteriati</taxon>
        <taxon>Methanobacteriota</taxon>
        <taxon>Stenosarchaea group</taxon>
        <taxon>Halobacteria</taxon>
        <taxon>Halobacteriales</taxon>
        <taxon>Haloferacaceae</taxon>
        <taxon>Haloquadratum</taxon>
    </lineage>
</organism>
<reference evidence="1 2" key="1">
    <citation type="journal article" date="2013" name="PLoS ONE">
        <title>Assembly-driven community genomics of a hypersaline microbial ecosystem.</title>
        <authorList>
            <person name="Podell S."/>
            <person name="Ugalde J.A."/>
            <person name="Narasingarao P."/>
            <person name="Banfield J.F."/>
            <person name="Heidelberg K.B."/>
            <person name="Allen E.E."/>
        </authorList>
    </citation>
    <scope>NUCLEOTIDE SEQUENCE [LARGE SCALE GENOMIC DNA]</scope>
    <source>
        <strain evidence="2">J07HQW1</strain>
    </source>
</reference>
<name>U1N3N7_9EURY</name>
<dbReference type="SUPFAM" id="SSF53335">
    <property type="entry name" value="S-adenosyl-L-methionine-dependent methyltransferases"/>
    <property type="match status" value="1"/>
</dbReference>
<evidence type="ECO:0008006" key="3">
    <source>
        <dbReference type="Google" id="ProtNLM"/>
    </source>
</evidence>
<sequence length="92" mass="10176">MTALPLSDDTVGAVVACYSLSHIPFEAHRTVIKQFSCVLRLGGRVLVSKDDTDWNNSYQHWLGDDVEMQWSAAGADATRSHPRMVGLITTEE</sequence>
<accession>U1N3N7</accession>
<dbReference type="STRING" id="1238424.J07HQW1_01192"/>
<evidence type="ECO:0000313" key="1">
    <source>
        <dbReference type="EMBL" id="ERG91160.1"/>
    </source>
</evidence>
<dbReference type="HOGENOM" id="CLU_2406303_0_0_2"/>
<protein>
    <recommendedName>
        <fullName evidence="3">Methyltransferase type 11 domain-containing protein</fullName>
    </recommendedName>
</protein>
<gene>
    <name evidence="1" type="ORF">J07HQW1_01192</name>
</gene>